<comment type="catalytic activity">
    <reaction evidence="1">
        <text>a phosphate monoester + H2O = an alcohol + phosphate</text>
        <dbReference type="Rhea" id="RHEA:15017"/>
        <dbReference type="ChEBI" id="CHEBI:15377"/>
        <dbReference type="ChEBI" id="CHEBI:30879"/>
        <dbReference type="ChEBI" id="CHEBI:43474"/>
        <dbReference type="ChEBI" id="CHEBI:67140"/>
        <dbReference type="EC" id="3.1.3.2"/>
    </reaction>
</comment>
<evidence type="ECO:0000256" key="4">
    <source>
        <dbReference type="ARBA" id="ARBA00022729"/>
    </source>
</evidence>
<dbReference type="GO" id="GO:0003993">
    <property type="term" value="F:acid phosphatase activity"/>
    <property type="evidence" value="ECO:0007669"/>
    <property type="project" value="UniProtKB-EC"/>
</dbReference>
<reference evidence="8 9" key="1">
    <citation type="submission" date="2014-07" db="EMBL/GenBank/DDBJ databases">
        <title>Genomic and transcriptomic analysis on Apis cerana provide comprehensive insights into honey bee biology.</title>
        <authorList>
            <person name="Diao Q."/>
            <person name="Sun L."/>
            <person name="Zheng H."/>
            <person name="Zheng H."/>
            <person name="Xu S."/>
            <person name="Wang S."/>
            <person name="Zeng Z."/>
            <person name="Hu F."/>
            <person name="Su S."/>
            <person name="Wu J."/>
        </authorList>
    </citation>
    <scope>NUCLEOTIDE SEQUENCE [LARGE SCALE GENOMIC DNA]</scope>
    <source>
        <tissue evidence="8">Pupae without intestine</tissue>
    </source>
</reference>
<dbReference type="InterPro" id="IPR000560">
    <property type="entry name" value="His_Pase_clade-2"/>
</dbReference>
<dbReference type="SUPFAM" id="SSF53254">
    <property type="entry name" value="Phosphoglycerate mutase-like"/>
    <property type="match status" value="1"/>
</dbReference>
<keyword evidence="4" id="KW-0732">Signal</keyword>
<dbReference type="PANTHER" id="PTHR11567:SF211">
    <property type="entry name" value="PROSTATIC ACID PHOSPHATASE"/>
    <property type="match status" value="1"/>
</dbReference>
<dbReference type="InterPro" id="IPR050645">
    <property type="entry name" value="Histidine_acid_phosphatase"/>
</dbReference>
<gene>
    <name evidence="8" type="ORF">APICC_08333</name>
</gene>
<evidence type="ECO:0000256" key="2">
    <source>
        <dbReference type="ARBA" id="ARBA00005375"/>
    </source>
</evidence>
<protein>
    <recommendedName>
        <fullName evidence="3">acid phosphatase</fullName>
        <ecNumber evidence="3">3.1.3.2</ecNumber>
    </recommendedName>
</protein>
<comment type="similarity">
    <text evidence="2">Belongs to the histidine acid phosphatase family.</text>
</comment>
<dbReference type="OrthoDB" id="5821688at2759"/>
<dbReference type="Pfam" id="PF00328">
    <property type="entry name" value="His_Phos_2"/>
    <property type="match status" value="1"/>
</dbReference>
<accession>A0A2A3E8S6</accession>
<evidence type="ECO:0000256" key="7">
    <source>
        <dbReference type="ARBA" id="ARBA00023180"/>
    </source>
</evidence>
<sequence>MAEYHKFETNFYREIKIEQKMILPLLYTVMYTSISFVECIPELELVQIVFAHKTYAPISELINSNETSLPHNLTYEYFNTAPITMPKIGMLNMYNLGVHLRTIYDEFLGKIYMQETAKMQTAEYPLSILAGQLVNAGLWPPAKQQRWNADINWQPIPIDYIPAHEDTLLLGIQCPNFILEMGKVLNTSHVRERISQHLPLFDYISNYTGMNIRRPSEVALLYTVFETKADLNQPLPYWAQDIFPNGGMYNVSLLEYDLLWETPLQKKLNGGAIVREILVNLLMYIKGDMPRKRKLMMYSGNERNIVSVLKSLNLWSPHIPNEAASVIFELYFDNETESHGVKINYYTGVDGITIPLKIPNCTEICPIKTFLYSIIDILPENTQRLCHCGKIDLFDQNVILNDIIYIITVFV</sequence>
<organism evidence="8 9">
    <name type="scientific">Apis cerana cerana</name>
    <name type="common">Oriental honeybee</name>
    <dbReference type="NCBI Taxonomy" id="94128"/>
    <lineage>
        <taxon>Eukaryota</taxon>
        <taxon>Metazoa</taxon>
        <taxon>Ecdysozoa</taxon>
        <taxon>Arthropoda</taxon>
        <taxon>Hexapoda</taxon>
        <taxon>Insecta</taxon>
        <taxon>Pterygota</taxon>
        <taxon>Neoptera</taxon>
        <taxon>Endopterygota</taxon>
        <taxon>Hymenoptera</taxon>
        <taxon>Apocrita</taxon>
        <taxon>Aculeata</taxon>
        <taxon>Apoidea</taxon>
        <taxon>Anthophila</taxon>
        <taxon>Apidae</taxon>
        <taxon>Apis</taxon>
    </lineage>
</organism>
<keyword evidence="7" id="KW-0325">Glycoprotein</keyword>
<dbReference type="InterPro" id="IPR029033">
    <property type="entry name" value="His_PPase_superfam"/>
</dbReference>
<keyword evidence="9" id="KW-1185">Reference proteome</keyword>
<proteinExistence type="inferred from homology"/>
<dbReference type="Proteomes" id="UP000242457">
    <property type="component" value="Unassembled WGS sequence"/>
</dbReference>
<name>A0A2A3E8S6_APICC</name>
<dbReference type="AlphaFoldDB" id="A0A2A3E8S6"/>
<dbReference type="EMBL" id="KZ288322">
    <property type="protein sequence ID" value="PBC28125.1"/>
    <property type="molecule type" value="Genomic_DNA"/>
</dbReference>
<evidence type="ECO:0000313" key="9">
    <source>
        <dbReference type="Proteomes" id="UP000242457"/>
    </source>
</evidence>
<evidence type="ECO:0000256" key="3">
    <source>
        <dbReference type="ARBA" id="ARBA00012646"/>
    </source>
</evidence>
<evidence type="ECO:0000256" key="1">
    <source>
        <dbReference type="ARBA" id="ARBA00000032"/>
    </source>
</evidence>
<evidence type="ECO:0000313" key="8">
    <source>
        <dbReference type="EMBL" id="PBC28125.1"/>
    </source>
</evidence>
<keyword evidence="6" id="KW-1015">Disulfide bond</keyword>
<dbReference type="EC" id="3.1.3.2" evidence="3"/>
<dbReference type="PANTHER" id="PTHR11567">
    <property type="entry name" value="ACID PHOSPHATASE-RELATED"/>
    <property type="match status" value="1"/>
</dbReference>
<dbReference type="STRING" id="94128.A0A2A3E8S6"/>
<evidence type="ECO:0000256" key="5">
    <source>
        <dbReference type="ARBA" id="ARBA00022801"/>
    </source>
</evidence>
<keyword evidence="5" id="KW-0378">Hydrolase</keyword>
<dbReference type="Gene3D" id="3.40.50.1240">
    <property type="entry name" value="Phosphoglycerate mutase-like"/>
    <property type="match status" value="1"/>
</dbReference>
<evidence type="ECO:0000256" key="6">
    <source>
        <dbReference type="ARBA" id="ARBA00023157"/>
    </source>
</evidence>